<dbReference type="Gene3D" id="3.40.50.12780">
    <property type="entry name" value="N-terminal domain of ligase-like"/>
    <property type="match status" value="1"/>
</dbReference>
<dbReference type="PROSITE" id="PS00455">
    <property type="entry name" value="AMP_BINDING"/>
    <property type="match status" value="1"/>
</dbReference>
<organism evidence="2 3">
    <name type="scientific">Streptomyces rimosus subsp. rimosus</name>
    <dbReference type="NCBI Taxonomy" id="132474"/>
    <lineage>
        <taxon>Bacteria</taxon>
        <taxon>Bacillati</taxon>
        <taxon>Actinomycetota</taxon>
        <taxon>Actinomycetes</taxon>
        <taxon>Kitasatosporales</taxon>
        <taxon>Streptomycetaceae</taxon>
        <taxon>Streptomyces</taxon>
    </lineage>
</organism>
<evidence type="ECO:0000259" key="1">
    <source>
        <dbReference type="PROSITE" id="PS51725"/>
    </source>
</evidence>
<dbReference type="SUPFAM" id="SSF54909">
    <property type="entry name" value="Dimeric alpha+beta barrel"/>
    <property type="match status" value="1"/>
</dbReference>
<sequence length="644" mass="69311">MAERHPEGPQDSTAEGPPLDVLAQLTGGPRIDDVLSRAARRAPRRLALSGPSGDLTYAALEERATRCAAALRELDGEPGAVVGIAAVLDTSFAVAYFGASRARHVSAMFNPLLREERLTHVLRSAGARTVIVPPEMYARIQAVRGDLPALRTVVLTHREAGFQEATADVPTLDELIDAAPATAPFAGRDPEAVANLQFTSGTTGAPKTVMLTHRNLTVNAAQTAYTHRLTPESVLLNTLPSFHLMHLNIAVTVGATHLLRPGDDTVAALREGARHGATHLYSLPVRLARLAADDRLPELSVPSLRAVLSGGSALPARTADVLGGHFGVPVVQGYGLAETAPSTHFDDLDHPVAGSSGRPVPGTACRIVDLRTRAVLPVGGRGEIQVKGPQLMKGYLGRPREESVDPDGWFSTGDIGETDAEGRLFVVDRVKDVFKCDNWLVSPLEIENVLARCPGVTDCAVFDHPDELSGAVAHALVVLADEAADRDAVIRFVNDQLPYYQHIKYLDVVRHIPRSPTGKIQRRDLREQTLGGTRKHATGATHHTKGTSTMFTFINRFTVQGDAAEFEKRVGEITAHMSRQPGFRSHRLLRSAKDPQVYVEIAEWDDAESHGRALRTETFQQAVSEVKKLASADPAPFVPVTAAG</sequence>
<dbReference type="Gene3D" id="3.30.300.30">
    <property type="match status" value="1"/>
</dbReference>
<feature type="domain" description="ABM" evidence="1">
    <location>
        <begin position="551"/>
        <end position="638"/>
    </location>
</feature>
<dbReference type="InterPro" id="IPR045851">
    <property type="entry name" value="AMP-bd_C_sf"/>
</dbReference>
<accession>A0ABY3YSN3</accession>
<dbReference type="InterPro" id="IPR050237">
    <property type="entry name" value="ATP-dep_AMP-bd_enzyme"/>
</dbReference>
<dbReference type="PROSITE" id="PS51725">
    <property type="entry name" value="ABM"/>
    <property type="match status" value="1"/>
</dbReference>
<dbReference type="Pfam" id="PF13193">
    <property type="entry name" value="AMP-binding_C"/>
    <property type="match status" value="1"/>
</dbReference>
<dbReference type="InterPro" id="IPR025110">
    <property type="entry name" value="AMP-bd_C"/>
</dbReference>
<dbReference type="Proteomes" id="UP000829494">
    <property type="component" value="Chromosome"/>
</dbReference>
<dbReference type="GO" id="GO:0004467">
    <property type="term" value="F:long-chain fatty acid-CoA ligase activity"/>
    <property type="evidence" value="ECO:0007669"/>
    <property type="project" value="UniProtKB-EC"/>
</dbReference>
<dbReference type="PANTHER" id="PTHR43767:SF12">
    <property type="entry name" value="AMP-DEPENDENT SYNTHETASE AND LIGASE"/>
    <property type="match status" value="1"/>
</dbReference>
<keyword evidence="2" id="KW-0436">Ligase</keyword>
<dbReference type="InterPro" id="IPR000873">
    <property type="entry name" value="AMP-dep_synth/lig_dom"/>
</dbReference>
<dbReference type="InterPro" id="IPR020845">
    <property type="entry name" value="AMP-binding_CS"/>
</dbReference>
<dbReference type="InterPro" id="IPR042099">
    <property type="entry name" value="ANL_N_sf"/>
</dbReference>
<evidence type="ECO:0000313" key="3">
    <source>
        <dbReference type="Proteomes" id="UP000829494"/>
    </source>
</evidence>
<dbReference type="Pfam" id="PF00501">
    <property type="entry name" value="AMP-binding"/>
    <property type="match status" value="1"/>
</dbReference>
<dbReference type="PANTHER" id="PTHR43767">
    <property type="entry name" value="LONG-CHAIN-FATTY-ACID--COA LIGASE"/>
    <property type="match status" value="1"/>
</dbReference>
<proteinExistence type="predicted"/>
<evidence type="ECO:0000313" key="2">
    <source>
        <dbReference type="EMBL" id="UNZ00986.1"/>
    </source>
</evidence>
<dbReference type="InterPro" id="IPR007138">
    <property type="entry name" value="ABM_dom"/>
</dbReference>
<gene>
    <name evidence="2" type="primary">lcfB1</name>
    <name evidence="2" type="ORF">SRIMR7_02425</name>
</gene>
<protein>
    <submittedName>
        <fullName evidence="2">Long-chain-fatty-acid--CoA ligase</fullName>
        <ecNumber evidence="2">6.2.1.3</ecNumber>
    </submittedName>
</protein>
<dbReference type="InterPro" id="IPR011008">
    <property type="entry name" value="Dimeric_a/b-barrel"/>
</dbReference>
<dbReference type="SUPFAM" id="SSF56801">
    <property type="entry name" value="Acetyl-CoA synthetase-like"/>
    <property type="match status" value="1"/>
</dbReference>
<reference evidence="2 3" key="1">
    <citation type="submission" date="2022-03" db="EMBL/GenBank/DDBJ databases">
        <title>Complete genome of Streptomyces rimosus ssp. rimosus R7 (=ATCC 10970).</title>
        <authorList>
            <person name="Beganovic S."/>
            <person name="Ruckert C."/>
            <person name="Busche T."/>
            <person name="Kalinowski J."/>
            <person name="Wittmann C."/>
        </authorList>
    </citation>
    <scope>NUCLEOTIDE SEQUENCE [LARGE SCALE GENOMIC DNA]</scope>
    <source>
        <strain evidence="2 3">R7</strain>
    </source>
</reference>
<name>A0ABY3YSN3_STRRM</name>
<dbReference type="RefSeq" id="WP_003981025.1">
    <property type="nucleotide sequence ID" value="NZ_CP043497.1"/>
</dbReference>
<keyword evidence="3" id="KW-1185">Reference proteome</keyword>
<dbReference type="Gene3D" id="3.30.70.100">
    <property type="match status" value="1"/>
</dbReference>
<dbReference type="Pfam" id="PF03992">
    <property type="entry name" value="ABM"/>
    <property type="match status" value="1"/>
</dbReference>
<dbReference type="GeneID" id="66859931"/>
<dbReference type="EMBL" id="CP094298">
    <property type="protein sequence ID" value="UNZ00986.1"/>
    <property type="molecule type" value="Genomic_DNA"/>
</dbReference>
<dbReference type="EC" id="6.2.1.3" evidence="2"/>